<name>A0A1V4ATJ2_9BACT</name>
<accession>A0A1V4ATJ2</accession>
<dbReference type="PANTHER" id="PTHR43700">
    <property type="entry name" value="PHOSPHORIBOSYLAMINOIMIDAZOLE-SUCCINOCARBOXAMIDE SYNTHASE"/>
    <property type="match status" value="1"/>
</dbReference>
<dbReference type="AlphaFoldDB" id="A0A1V4ATJ2"/>
<evidence type="ECO:0000256" key="7">
    <source>
        <dbReference type="ARBA" id="ARBA00048475"/>
    </source>
</evidence>
<comment type="similarity">
    <text evidence="2 8">Belongs to the SAICAR synthetase family.</text>
</comment>
<keyword evidence="3 8" id="KW-0436">Ligase</keyword>
<dbReference type="HAMAP" id="MF_00137">
    <property type="entry name" value="SAICAR_synth"/>
    <property type="match status" value="1"/>
</dbReference>
<dbReference type="STRING" id="1004156.AYP45_09385"/>
<dbReference type="CDD" id="cd01414">
    <property type="entry name" value="SAICAR_synt_Sc"/>
    <property type="match status" value="1"/>
</dbReference>
<dbReference type="InterPro" id="IPR028923">
    <property type="entry name" value="SAICAR_synt/ADE2_N"/>
</dbReference>
<dbReference type="EMBL" id="AYTS01000084">
    <property type="protein sequence ID" value="OOP56407.1"/>
    <property type="molecule type" value="Genomic_DNA"/>
</dbReference>
<organism evidence="10 11">
    <name type="scientific">Candidatus Brocadia carolinensis</name>
    <dbReference type="NCBI Taxonomy" id="1004156"/>
    <lineage>
        <taxon>Bacteria</taxon>
        <taxon>Pseudomonadati</taxon>
        <taxon>Planctomycetota</taxon>
        <taxon>Candidatus Brocadiia</taxon>
        <taxon>Candidatus Brocadiales</taxon>
        <taxon>Candidatus Brocadiaceae</taxon>
        <taxon>Candidatus Brocadia</taxon>
    </lineage>
</organism>
<keyword evidence="4 8" id="KW-0547">Nucleotide-binding</keyword>
<dbReference type="NCBIfam" id="TIGR00081">
    <property type="entry name" value="purC"/>
    <property type="match status" value="1"/>
</dbReference>
<dbReference type="NCBIfam" id="NF010568">
    <property type="entry name" value="PRK13961.1"/>
    <property type="match status" value="1"/>
</dbReference>
<evidence type="ECO:0000256" key="4">
    <source>
        <dbReference type="ARBA" id="ARBA00022741"/>
    </source>
</evidence>
<sequence>MKKEIIPLLTTNIPQLRLCNRGKVRDVYEINNTLLIIATDRISAFDVVLPSGIPYKGQVLTGLSEFWFTYTSALMENHLITTHLEQMNNPVVAQHKDILTGRSMLVKKVKVVPIECVVRGYLAGSGWKEYQQTQSICGIKLPAGLKESDRLPEPIFTPSTKAIVGHDVNITFSEAIDMVGKKLAEELREKSMKVYLKARDYAIDRGIIICDTKFEWGITDDNKTILIDEALTPDSSRFWPRDGYEPGKPQHSYDKQFIRDYLESIHWDKKPPAPVLPPEIIQKTSEKYLNAYKALTGKNLF</sequence>
<comment type="catalytic activity">
    <reaction evidence="7 8">
        <text>5-amino-1-(5-phospho-D-ribosyl)imidazole-4-carboxylate + L-aspartate + ATP = (2S)-2-[5-amino-1-(5-phospho-beta-D-ribosyl)imidazole-4-carboxamido]succinate + ADP + phosphate + 2 H(+)</text>
        <dbReference type="Rhea" id="RHEA:22628"/>
        <dbReference type="ChEBI" id="CHEBI:15378"/>
        <dbReference type="ChEBI" id="CHEBI:29991"/>
        <dbReference type="ChEBI" id="CHEBI:30616"/>
        <dbReference type="ChEBI" id="CHEBI:43474"/>
        <dbReference type="ChEBI" id="CHEBI:58443"/>
        <dbReference type="ChEBI" id="CHEBI:77657"/>
        <dbReference type="ChEBI" id="CHEBI:456216"/>
        <dbReference type="EC" id="6.3.2.6"/>
    </reaction>
</comment>
<dbReference type="GO" id="GO:0004639">
    <property type="term" value="F:phosphoribosylaminoimidazolesuccinocarboxamide synthase activity"/>
    <property type="evidence" value="ECO:0007669"/>
    <property type="project" value="UniProtKB-UniRule"/>
</dbReference>
<dbReference type="PROSITE" id="PS01057">
    <property type="entry name" value="SAICAR_SYNTHETASE_1"/>
    <property type="match status" value="1"/>
</dbReference>
<evidence type="ECO:0000256" key="3">
    <source>
        <dbReference type="ARBA" id="ARBA00022598"/>
    </source>
</evidence>
<evidence type="ECO:0000256" key="6">
    <source>
        <dbReference type="ARBA" id="ARBA00022840"/>
    </source>
</evidence>
<dbReference type="GO" id="GO:0006189">
    <property type="term" value="P:'de novo' IMP biosynthetic process"/>
    <property type="evidence" value="ECO:0007669"/>
    <property type="project" value="UniProtKB-UniRule"/>
</dbReference>
<keyword evidence="6 8" id="KW-0067">ATP-binding</keyword>
<dbReference type="UniPathway" id="UPA00074">
    <property type="reaction ID" value="UER00131"/>
</dbReference>
<feature type="domain" description="SAICAR synthetase/ADE2 N-terminal" evidence="9">
    <location>
        <begin position="19"/>
        <end position="271"/>
    </location>
</feature>
<dbReference type="GO" id="GO:0005737">
    <property type="term" value="C:cytoplasm"/>
    <property type="evidence" value="ECO:0007669"/>
    <property type="project" value="TreeGrafter"/>
</dbReference>
<protein>
    <recommendedName>
        <fullName evidence="8">Phosphoribosylaminoimidazole-succinocarboxamide synthase</fullName>
        <ecNumber evidence="8">6.3.2.6</ecNumber>
    </recommendedName>
    <alternativeName>
        <fullName evidence="8">SAICAR synthetase</fullName>
    </alternativeName>
</protein>
<dbReference type="Gene3D" id="3.30.200.20">
    <property type="entry name" value="Phosphorylase Kinase, domain 1"/>
    <property type="match status" value="1"/>
</dbReference>
<comment type="pathway">
    <text evidence="1 8">Purine metabolism; IMP biosynthesis via de novo pathway; 5-amino-1-(5-phospho-D-ribosyl)imidazole-4-carboxamide from 5-amino-1-(5-phospho-D-ribosyl)imidazole-4-carboxylate: step 1/2.</text>
</comment>
<dbReference type="SUPFAM" id="SSF56104">
    <property type="entry name" value="SAICAR synthase-like"/>
    <property type="match status" value="1"/>
</dbReference>
<evidence type="ECO:0000256" key="8">
    <source>
        <dbReference type="HAMAP-Rule" id="MF_00137"/>
    </source>
</evidence>
<evidence type="ECO:0000259" key="9">
    <source>
        <dbReference type="Pfam" id="PF01259"/>
    </source>
</evidence>
<dbReference type="Pfam" id="PF01259">
    <property type="entry name" value="SAICAR_synt"/>
    <property type="match status" value="1"/>
</dbReference>
<proteinExistence type="inferred from homology"/>
<dbReference type="GO" id="GO:0005524">
    <property type="term" value="F:ATP binding"/>
    <property type="evidence" value="ECO:0007669"/>
    <property type="project" value="UniProtKB-KW"/>
</dbReference>
<dbReference type="EC" id="6.3.2.6" evidence="8"/>
<dbReference type="FunFam" id="3.30.470.20:FF:000015">
    <property type="entry name" value="Phosphoribosylaminoimidazole-succinocarboxamide synthase"/>
    <property type="match status" value="1"/>
</dbReference>
<gene>
    <name evidence="8" type="primary">purC</name>
    <name evidence="10" type="ORF">AYP45_09385</name>
</gene>
<dbReference type="InterPro" id="IPR001636">
    <property type="entry name" value="SAICAR_synth"/>
</dbReference>
<evidence type="ECO:0000256" key="1">
    <source>
        <dbReference type="ARBA" id="ARBA00004672"/>
    </source>
</evidence>
<evidence type="ECO:0000256" key="2">
    <source>
        <dbReference type="ARBA" id="ARBA00010190"/>
    </source>
</evidence>
<dbReference type="Proteomes" id="UP000189681">
    <property type="component" value="Unassembled WGS sequence"/>
</dbReference>
<dbReference type="Gene3D" id="3.30.470.20">
    <property type="entry name" value="ATP-grasp fold, B domain"/>
    <property type="match status" value="1"/>
</dbReference>
<evidence type="ECO:0000256" key="5">
    <source>
        <dbReference type="ARBA" id="ARBA00022755"/>
    </source>
</evidence>
<comment type="caution">
    <text evidence="10">The sequence shown here is derived from an EMBL/GenBank/DDBJ whole genome shotgun (WGS) entry which is preliminary data.</text>
</comment>
<evidence type="ECO:0000313" key="11">
    <source>
        <dbReference type="Proteomes" id="UP000189681"/>
    </source>
</evidence>
<dbReference type="PANTHER" id="PTHR43700:SF1">
    <property type="entry name" value="PHOSPHORIBOSYLAMINOIMIDAZOLE-SUCCINOCARBOXAMIDE SYNTHASE"/>
    <property type="match status" value="1"/>
</dbReference>
<evidence type="ECO:0000313" key="10">
    <source>
        <dbReference type="EMBL" id="OOP56407.1"/>
    </source>
</evidence>
<reference evidence="10 11" key="1">
    <citation type="journal article" date="2017" name="Water Res.">
        <title>Discovery and metagenomic analysis of an anammox bacterial enrichment related to Candidatus "Brocadia caroliniensis" in a full-scale glycerol-fed nitritation-denitritation separate centrate treatment process.</title>
        <authorList>
            <person name="Park H."/>
            <person name="Brotto A.C."/>
            <person name="van Loosdrecht M.C."/>
            <person name="Chandran K."/>
        </authorList>
    </citation>
    <scope>NUCLEOTIDE SEQUENCE [LARGE SCALE GENOMIC DNA]</scope>
    <source>
        <strain evidence="10">26THWARD</strain>
    </source>
</reference>
<dbReference type="InterPro" id="IPR018236">
    <property type="entry name" value="SAICAR_synthetase_CS"/>
</dbReference>
<keyword evidence="5 8" id="KW-0658">Purine biosynthesis</keyword>